<dbReference type="PANTHER" id="PTHR33449:SF1">
    <property type="entry name" value="NUCLEOID-ASSOCIATED PROTEIN YBAB"/>
    <property type="match status" value="1"/>
</dbReference>
<comment type="subunit">
    <text evidence="2">Homodimer.</text>
</comment>
<dbReference type="EMBL" id="JBBUTH010000004">
    <property type="protein sequence ID" value="MEK8050395.1"/>
    <property type="molecule type" value="Genomic_DNA"/>
</dbReference>
<evidence type="ECO:0000256" key="1">
    <source>
        <dbReference type="ARBA" id="ARBA00023125"/>
    </source>
</evidence>
<evidence type="ECO:0000256" key="2">
    <source>
        <dbReference type="HAMAP-Rule" id="MF_00274"/>
    </source>
</evidence>
<evidence type="ECO:0000256" key="3">
    <source>
        <dbReference type="SAM" id="Coils"/>
    </source>
</evidence>
<keyword evidence="1 2" id="KW-0238">DNA-binding</keyword>
<evidence type="ECO:0000313" key="4">
    <source>
        <dbReference type="EMBL" id="MEK8050395.1"/>
    </source>
</evidence>
<comment type="caution">
    <text evidence="4">The sequence shown here is derived from an EMBL/GenBank/DDBJ whole genome shotgun (WGS) entry which is preliminary data.</text>
</comment>
<dbReference type="Gene3D" id="3.30.1310.10">
    <property type="entry name" value="Nucleoid-associated protein YbaB-like domain"/>
    <property type="match status" value="1"/>
</dbReference>
<dbReference type="Proteomes" id="UP001365405">
    <property type="component" value="Unassembled WGS sequence"/>
</dbReference>
<gene>
    <name evidence="4" type="ORF">AACH10_09110</name>
</gene>
<accession>A0ABU9CET8</accession>
<proteinExistence type="inferred from homology"/>
<dbReference type="NCBIfam" id="TIGR00103">
    <property type="entry name" value="DNA_YbaB_EbfC"/>
    <property type="match status" value="1"/>
</dbReference>
<dbReference type="PIRSF" id="PIRSF004555">
    <property type="entry name" value="UCP004555"/>
    <property type="match status" value="1"/>
</dbReference>
<reference evidence="4 5" key="1">
    <citation type="submission" date="2024-04" db="EMBL/GenBank/DDBJ databases">
        <title>Novel species of the genus Ideonella isolated from streams.</title>
        <authorList>
            <person name="Lu H."/>
        </authorList>
    </citation>
    <scope>NUCLEOTIDE SEQUENCE [LARGE SCALE GENOMIC DNA]</scope>
    <source>
        <strain evidence="4 5">DXS22W</strain>
    </source>
</reference>
<comment type="subcellular location">
    <subcellularLocation>
        <location evidence="2">Cytoplasm</location>
        <location evidence="2">Nucleoid</location>
    </subcellularLocation>
</comment>
<dbReference type="InterPro" id="IPR036894">
    <property type="entry name" value="YbaB-like_sf"/>
</dbReference>
<protein>
    <recommendedName>
        <fullName evidence="2">Nucleoid-associated protein AACH10_09110</fullName>
    </recommendedName>
</protein>
<organism evidence="4 5">
    <name type="scientific">Pseudaquabacterium inlustre</name>
    <dbReference type="NCBI Taxonomy" id="2984192"/>
    <lineage>
        <taxon>Bacteria</taxon>
        <taxon>Pseudomonadati</taxon>
        <taxon>Pseudomonadota</taxon>
        <taxon>Betaproteobacteria</taxon>
        <taxon>Burkholderiales</taxon>
        <taxon>Sphaerotilaceae</taxon>
        <taxon>Pseudaquabacterium</taxon>
    </lineage>
</organism>
<dbReference type="Pfam" id="PF02575">
    <property type="entry name" value="YbaB_DNA_bd"/>
    <property type="match status" value="1"/>
</dbReference>
<sequence length="108" mass="11833">MMKNQLAGLMKQAQAMQDNLKKAQEELATIEVTGESGAGLVKVQMTCKHDVKRVTIDPSLLADDKDMLEDLVAAAINDAVRRVETTTQEKMGRITAGMPQIPGMKFPF</sequence>
<dbReference type="SUPFAM" id="SSF82607">
    <property type="entry name" value="YbaB-like"/>
    <property type="match status" value="1"/>
</dbReference>
<dbReference type="InterPro" id="IPR004401">
    <property type="entry name" value="YbaB/EbfC"/>
</dbReference>
<dbReference type="HAMAP" id="MF_00274">
    <property type="entry name" value="DNA_YbaB_EbfC"/>
    <property type="match status" value="1"/>
</dbReference>
<evidence type="ECO:0000313" key="5">
    <source>
        <dbReference type="Proteomes" id="UP001365405"/>
    </source>
</evidence>
<keyword evidence="2" id="KW-0963">Cytoplasm</keyword>
<dbReference type="RefSeq" id="WP_341410073.1">
    <property type="nucleotide sequence ID" value="NZ_JBBUTH010000004.1"/>
</dbReference>
<keyword evidence="5" id="KW-1185">Reference proteome</keyword>
<keyword evidence="3" id="KW-0175">Coiled coil</keyword>
<comment type="similarity">
    <text evidence="2">Belongs to the YbaB/EbfC family.</text>
</comment>
<dbReference type="PANTHER" id="PTHR33449">
    <property type="entry name" value="NUCLEOID-ASSOCIATED PROTEIN YBAB"/>
    <property type="match status" value="1"/>
</dbReference>
<comment type="function">
    <text evidence="2">Binds to DNA and alters its conformation. May be involved in regulation of gene expression, nucleoid organization and DNA protection.</text>
</comment>
<feature type="coiled-coil region" evidence="3">
    <location>
        <begin position="6"/>
        <end position="33"/>
    </location>
</feature>
<name>A0ABU9CET8_9BURK</name>